<dbReference type="GO" id="GO:0005737">
    <property type="term" value="C:cytoplasm"/>
    <property type="evidence" value="ECO:0007669"/>
    <property type="project" value="TreeGrafter"/>
</dbReference>
<sequence>MRITCNLAHGTYATVYLARTVDCKIVAVKELKMNDEEGFPGNSMREIAILRELNHENIVKLLDVQSAIGCATLVFEYVERELKTIINGNVPLRADKVRDYFRQILRALAYCHQKKVIHRDLKPENILVTKDDVLKLADFGLARQISIKKDELASEVVTLWYRPPEILLGQTKYDGKIDIWGAGCILFEMIVRKPLFPGRDADSQIRYIFDRLGRPPPDYWPELSSNSTMQRLYPTDSRAGEAVELTKEEYANSHLLDQLTKFSGEKSTYSGFRLGFPLMVKCLQPNESIRIDAVHALEDEYVSTDECLKEIKEDAPYFNFAAENDEDKGYATPQATEYTNMERAIARAVERSDILCVIFPHGNFFVTSSSKPSEKVAMASVS</sequence>
<keyword evidence="3" id="KW-0808">Transferase</keyword>
<evidence type="ECO:0000256" key="5">
    <source>
        <dbReference type="ARBA" id="ARBA00022777"/>
    </source>
</evidence>
<evidence type="ECO:0000313" key="8">
    <source>
        <dbReference type="EMBL" id="VDK72094.1"/>
    </source>
</evidence>
<gene>
    <name evidence="8" type="ORF">DILT_LOCUS2383</name>
</gene>
<evidence type="ECO:0000256" key="1">
    <source>
        <dbReference type="ARBA" id="ARBA00006485"/>
    </source>
</evidence>
<proteinExistence type="inferred from homology"/>
<dbReference type="Gene3D" id="1.10.510.10">
    <property type="entry name" value="Transferase(Phosphotransferase) domain 1"/>
    <property type="match status" value="1"/>
</dbReference>
<dbReference type="GO" id="GO:0005634">
    <property type="term" value="C:nucleus"/>
    <property type="evidence" value="ECO:0007669"/>
    <property type="project" value="TreeGrafter"/>
</dbReference>
<accession>A0A3P6U1W3</accession>
<protein>
    <recommendedName>
        <fullName evidence="7">Protein kinase domain-containing protein</fullName>
    </recommendedName>
</protein>
<reference evidence="8 9" key="1">
    <citation type="submission" date="2018-11" db="EMBL/GenBank/DDBJ databases">
        <authorList>
            <consortium name="Pathogen Informatics"/>
        </authorList>
    </citation>
    <scope>NUCLEOTIDE SEQUENCE [LARGE SCALE GENOMIC DNA]</scope>
</reference>
<dbReference type="PROSITE" id="PS50011">
    <property type="entry name" value="PROTEIN_KINASE_DOM"/>
    <property type="match status" value="1"/>
</dbReference>
<keyword evidence="4" id="KW-0547">Nucleotide-binding</keyword>
<evidence type="ECO:0000256" key="6">
    <source>
        <dbReference type="ARBA" id="ARBA00022840"/>
    </source>
</evidence>
<dbReference type="Gene3D" id="3.30.200.20">
    <property type="entry name" value="Phosphorylase Kinase, domain 1"/>
    <property type="match status" value="1"/>
</dbReference>
<keyword evidence="6" id="KW-0067">ATP-binding</keyword>
<evidence type="ECO:0000313" key="9">
    <source>
        <dbReference type="Proteomes" id="UP000281553"/>
    </source>
</evidence>
<name>A0A3P6U1W3_DIBLA</name>
<dbReference type="Pfam" id="PF00069">
    <property type="entry name" value="Pkinase"/>
    <property type="match status" value="1"/>
</dbReference>
<evidence type="ECO:0000256" key="3">
    <source>
        <dbReference type="ARBA" id="ARBA00022679"/>
    </source>
</evidence>
<dbReference type="FunFam" id="1.10.510.10:FF:000624">
    <property type="entry name" value="Mitogen-activated protein kinase"/>
    <property type="match status" value="1"/>
</dbReference>
<keyword evidence="2" id="KW-0723">Serine/threonine-protein kinase</keyword>
<dbReference type="OrthoDB" id="1732493at2759"/>
<dbReference type="SMART" id="SM00220">
    <property type="entry name" value="S_TKc"/>
    <property type="match status" value="1"/>
</dbReference>
<dbReference type="InterPro" id="IPR050108">
    <property type="entry name" value="CDK"/>
</dbReference>
<dbReference type="PROSITE" id="PS00108">
    <property type="entry name" value="PROTEIN_KINASE_ST"/>
    <property type="match status" value="1"/>
</dbReference>
<evidence type="ECO:0000256" key="4">
    <source>
        <dbReference type="ARBA" id="ARBA00022741"/>
    </source>
</evidence>
<dbReference type="Proteomes" id="UP000281553">
    <property type="component" value="Unassembled WGS sequence"/>
</dbReference>
<organism evidence="8 9">
    <name type="scientific">Dibothriocephalus latus</name>
    <name type="common">Fish tapeworm</name>
    <name type="synonym">Diphyllobothrium latum</name>
    <dbReference type="NCBI Taxonomy" id="60516"/>
    <lineage>
        <taxon>Eukaryota</taxon>
        <taxon>Metazoa</taxon>
        <taxon>Spiralia</taxon>
        <taxon>Lophotrochozoa</taxon>
        <taxon>Platyhelminthes</taxon>
        <taxon>Cestoda</taxon>
        <taxon>Eucestoda</taxon>
        <taxon>Diphyllobothriidea</taxon>
        <taxon>Diphyllobothriidae</taxon>
        <taxon>Dibothriocephalus</taxon>
    </lineage>
</organism>
<feature type="domain" description="Protein kinase" evidence="7">
    <location>
        <begin position="1"/>
        <end position="302"/>
    </location>
</feature>
<comment type="similarity">
    <text evidence="1">Belongs to the protein kinase superfamily. CMGC Ser/Thr protein kinase family. CDC2/CDKX subfamily.</text>
</comment>
<dbReference type="PANTHER" id="PTHR24056:SF246">
    <property type="entry name" value="ECDYSONE-INDUCED PROTEIN 63E, ISOFORM N"/>
    <property type="match status" value="1"/>
</dbReference>
<evidence type="ECO:0000256" key="2">
    <source>
        <dbReference type="ARBA" id="ARBA00022527"/>
    </source>
</evidence>
<dbReference type="PANTHER" id="PTHR24056">
    <property type="entry name" value="CELL DIVISION PROTEIN KINASE"/>
    <property type="match status" value="1"/>
</dbReference>
<keyword evidence="5" id="KW-0418">Kinase</keyword>
<evidence type="ECO:0000259" key="7">
    <source>
        <dbReference type="PROSITE" id="PS50011"/>
    </source>
</evidence>
<dbReference type="GO" id="GO:0004693">
    <property type="term" value="F:cyclin-dependent protein serine/threonine kinase activity"/>
    <property type="evidence" value="ECO:0007669"/>
    <property type="project" value="TreeGrafter"/>
</dbReference>
<dbReference type="InterPro" id="IPR011009">
    <property type="entry name" value="Kinase-like_dom_sf"/>
</dbReference>
<dbReference type="SUPFAM" id="SSF56112">
    <property type="entry name" value="Protein kinase-like (PK-like)"/>
    <property type="match status" value="1"/>
</dbReference>
<dbReference type="InterPro" id="IPR008271">
    <property type="entry name" value="Ser/Thr_kinase_AS"/>
</dbReference>
<dbReference type="AlphaFoldDB" id="A0A3P6U1W3"/>
<dbReference type="InterPro" id="IPR000719">
    <property type="entry name" value="Prot_kinase_dom"/>
</dbReference>
<dbReference type="EMBL" id="UYRU01042020">
    <property type="protein sequence ID" value="VDK72094.1"/>
    <property type="molecule type" value="Genomic_DNA"/>
</dbReference>
<dbReference type="GO" id="GO:0005524">
    <property type="term" value="F:ATP binding"/>
    <property type="evidence" value="ECO:0007669"/>
    <property type="project" value="UniProtKB-KW"/>
</dbReference>
<keyword evidence="9" id="KW-1185">Reference proteome</keyword>